<proteinExistence type="predicted"/>
<protein>
    <submittedName>
        <fullName evidence="1">DUF3467 domain-containing protein</fullName>
    </submittedName>
</protein>
<reference evidence="2" key="2">
    <citation type="submission" date="2019-01" db="EMBL/GenBank/DDBJ databases">
        <title>Genome sequence of Desulfonema ishimotonii strain Tokyo 01.</title>
        <authorList>
            <person name="Fukui M."/>
        </authorList>
    </citation>
    <scope>NUCLEOTIDE SEQUENCE [LARGE SCALE GENOMIC DNA]</scope>
    <source>
        <strain evidence="2">Tokyo 01</strain>
    </source>
</reference>
<dbReference type="EMBL" id="BEXT01000001">
    <property type="protein sequence ID" value="GBC60347.1"/>
    <property type="molecule type" value="Genomic_DNA"/>
</dbReference>
<evidence type="ECO:0000313" key="1">
    <source>
        <dbReference type="EMBL" id="GBC60347.1"/>
    </source>
</evidence>
<accession>A0A401FTN3</accession>
<organism evidence="1 2">
    <name type="scientific">Desulfonema ishimotonii</name>
    <dbReference type="NCBI Taxonomy" id="45657"/>
    <lineage>
        <taxon>Bacteria</taxon>
        <taxon>Pseudomonadati</taxon>
        <taxon>Thermodesulfobacteriota</taxon>
        <taxon>Desulfobacteria</taxon>
        <taxon>Desulfobacterales</taxon>
        <taxon>Desulfococcaceae</taxon>
        <taxon>Desulfonema</taxon>
    </lineage>
</organism>
<keyword evidence="2" id="KW-1185">Reference proteome</keyword>
<dbReference type="Pfam" id="PF11950">
    <property type="entry name" value="DUF3467"/>
    <property type="match status" value="1"/>
</dbReference>
<dbReference type="OrthoDB" id="5423042at2"/>
<evidence type="ECO:0000313" key="2">
    <source>
        <dbReference type="Proteomes" id="UP000288096"/>
    </source>
</evidence>
<reference evidence="2" key="1">
    <citation type="submission" date="2017-11" db="EMBL/GenBank/DDBJ databases">
        <authorList>
            <person name="Watanabe M."/>
            <person name="Kojima H."/>
        </authorList>
    </citation>
    <scope>NUCLEOTIDE SEQUENCE [LARGE SCALE GENOMIC DNA]</scope>
    <source>
        <strain evidence="2">Tokyo 01</strain>
    </source>
</reference>
<dbReference type="Proteomes" id="UP000288096">
    <property type="component" value="Unassembled WGS sequence"/>
</dbReference>
<name>A0A401FTN3_9BACT</name>
<sequence length="79" mass="9497">MTEDSPKRQNAEFPEGRYVNYFKIGYNEFEFILDFGQFYPDENQEAVFHTRIITCPFYSEALLKTLSDSVTRYKKMFSR</sequence>
<comment type="caution">
    <text evidence="1">The sequence shown here is derived from an EMBL/GenBank/DDBJ whole genome shotgun (WGS) entry which is preliminary data.</text>
</comment>
<dbReference type="RefSeq" id="WP_124327777.1">
    <property type="nucleotide sequence ID" value="NZ_BEXT01000001.1"/>
</dbReference>
<dbReference type="InterPro" id="IPR021857">
    <property type="entry name" value="DUF3467"/>
</dbReference>
<dbReference type="AlphaFoldDB" id="A0A401FTN3"/>
<gene>
    <name evidence="1" type="ORF">DENIS_1298</name>
</gene>